<feature type="region of interest" description="Disordered" evidence="1">
    <location>
        <begin position="238"/>
        <end position="260"/>
    </location>
</feature>
<dbReference type="AlphaFoldDB" id="B4FWS2"/>
<sequence>MGRDKSRRLYGSRHFRQRLVLATLTSTAVTIEDIRSGDASPGLRPYEVSLLRLLDKISDHHTIDLNETGTKLRYRPGVIIGGKGLEHDCGVHRGIGYFLEPLILLGLFSRAPISIRLKGITNDTKDPSVDTFRTTTLHMLKHFGVPLDGFDLNIDSRGSPPTPPVPELLRLLRQETGPGAVAVPPHRRQEVAVLQGGAPRLQVLRAPHAPWPQPFKKACGIQDRLVVVARAPVAAPAVHRHHHRASRAPCSGGGQGPRPVPRRRRCWLVAPRRRCFECSLSLW</sequence>
<evidence type="ECO:0000313" key="3">
    <source>
        <dbReference type="EMBL" id="ACF86565.1"/>
    </source>
</evidence>
<dbReference type="GO" id="GO:0003824">
    <property type="term" value="F:catalytic activity"/>
    <property type="evidence" value="ECO:0007669"/>
    <property type="project" value="InterPro"/>
</dbReference>
<evidence type="ECO:0000259" key="2">
    <source>
        <dbReference type="Pfam" id="PF01137"/>
    </source>
</evidence>
<name>B4FWS2_MAIZE</name>
<accession>B4FWS2</accession>
<dbReference type="InterPro" id="IPR013792">
    <property type="entry name" value="RNA3'P_cycl/enolpyr_Trfase_a/b"/>
</dbReference>
<reference evidence="3" key="1">
    <citation type="journal article" date="2009" name="PLoS Genet.">
        <title>Sequencing, mapping, and analysis of 27,455 maize full-length cDNAs.</title>
        <authorList>
            <person name="Soderlund C."/>
            <person name="Descour A."/>
            <person name="Kudrna D."/>
            <person name="Bomhoff M."/>
            <person name="Boyd L."/>
            <person name="Currie J."/>
            <person name="Angelova A."/>
            <person name="Collura K."/>
            <person name="Wissotski M."/>
            <person name="Ashley E."/>
            <person name="Morrow D."/>
            <person name="Fernandes J."/>
            <person name="Walbot V."/>
            <person name="Yu Y."/>
        </authorList>
    </citation>
    <scope>NUCLEOTIDE SEQUENCE</scope>
    <source>
        <strain evidence="3">B73</strain>
    </source>
</reference>
<protein>
    <recommendedName>
        <fullName evidence="2">RNA 3'-terminal phosphate cyclase domain-containing protein</fullName>
    </recommendedName>
</protein>
<dbReference type="Gene3D" id="3.65.10.20">
    <property type="entry name" value="RNA 3'-terminal phosphate cyclase domain"/>
    <property type="match status" value="1"/>
</dbReference>
<proteinExistence type="evidence at transcript level"/>
<dbReference type="SUPFAM" id="SSF55205">
    <property type="entry name" value="EPT/RTPC-like"/>
    <property type="match status" value="1"/>
</dbReference>
<dbReference type="InterPro" id="IPR023797">
    <property type="entry name" value="RNA3'_phos_cyclase_dom"/>
</dbReference>
<dbReference type="EMBL" id="BT041560">
    <property type="protein sequence ID" value="ACF86565.1"/>
    <property type="molecule type" value="mRNA"/>
</dbReference>
<dbReference type="PANTHER" id="PTHR11096">
    <property type="entry name" value="RNA 3' TERMINAL PHOSPHATE CYCLASE"/>
    <property type="match status" value="1"/>
</dbReference>
<organism evidence="3">
    <name type="scientific">Zea mays</name>
    <name type="common">Maize</name>
    <dbReference type="NCBI Taxonomy" id="4577"/>
    <lineage>
        <taxon>Eukaryota</taxon>
        <taxon>Viridiplantae</taxon>
        <taxon>Streptophyta</taxon>
        <taxon>Embryophyta</taxon>
        <taxon>Tracheophyta</taxon>
        <taxon>Spermatophyta</taxon>
        <taxon>Magnoliopsida</taxon>
        <taxon>Liliopsida</taxon>
        <taxon>Poales</taxon>
        <taxon>Poaceae</taxon>
        <taxon>PACMAD clade</taxon>
        <taxon>Panicoideae</taxon>
        <taxon>Andropogonodae</taxon>
        <taxon>Andropogoneae</taxon>
        <taxon>Tripsacinae</taxon>
        <taxon>Zea</taxon>
    </lineage>
</organism>
<dbReference type="Pfam" id="PF01137">
    <property type="entry name" value="RTC"/>
    <property type="match status" value="1"/>
</dbReference>
<dbReference type="InterPro" id="IPR037136">
    <property type="entry name" value="RNA3'_phos_cyclase_dom_sf"/>
</dbReference>
<dbReference type="ExpressionAtlas" id="B4FWS2">
    <property type="expression patterns" value="baseline and differential"/>
</dbReference>
<dbReference type="PANTHER" id="PTHR11096:SF1">
    <property type="entry name" value="RNA 3'-TERMINAL PHOSPHATE CYCLASE-LIKE PROTEIN"/>
    <property type="match status" value="1"/>
</dbReference>
<evidence type="ECO:0000256" key="1">
    <source>
        <dbReference type="SAM" id="MobiDB-lite"/>
    </source>
</evidence>
<feature type="domain" description="RNA 3'-terminal phosphate cyclase" evidence="2">
    <location>
        <begin position="11"/>
        <end position="161"/>
    </location>
</feature>
<dbReference type="GO" id="GO:0006396">
    <property type="term" value="P:RNA processing"/>
    <property type="evidence" value="ECO:0007669"/>
    <property type="project" value="InterPro"/>
</dbReference>
<dbReference type="InterPro" id="IPR000228">
    <property type="entry name" value="RNA3'_term_phos_cyc"/>
</dbReference>